<dbReference type="SUPFAM" id="SSF53335">
    <property type="entry name" value="S-adenosyl-L-methionine-dependent methyltransferases"/>
    <property type="match status" value="1"/>
</dbReference>
<comment type="similarity">
    <text evidence="5 6">Belongs to the class I-like SAM-binding methyltransferase superfamily. C5-methyltransferase family.</text>
</comment>
<dbReference type="PROSITE" id="PS00094">
    <property type="entry name" value="C5_MTASE_1"/>
    <property type="match status" value="1"/>
</dbReference>
<dbReference type="GO" id="GO:0003886">
    <property type="term" value="F:DNA (cytosine-5-)-methyltransferase activity"/>
    <property type="evidence" value="ECO:0007669"/>
    <property type="project" value="UniProtKB-EC"/>
</dbReference>
<dbReference type="Proteomes" id="UP000824265">
    <property type="component" value="Unassembled WGS sequence"/>
</dbReference>
<reference evidence="9" key="2">
    <citation type="submission" date="2021-04" db="EMBL/GenBank/DDBJ databases">
        <authorList>
            <person name="Gilroy R."/>
        </authorList>
    </citation>
    <scope>NUCLEOTIDE SEQUENCE</scope>
    <source>
        <strain evidence="9">CHK195-6426</strain>
    </source>
</reference>
<dbReference type="InterPro" id="IPR029063">
    <property type="entry name" value="SAM-dependent_MTases_sf"/>
</dbReference>
<feature type="active site" evidence="5">
    <location>
        <position position="80"/>
    </location>
</feature>
<dbReference type="InterPro" id="IPR050750">
    <property type="entry name" value="C5-MTase"/>
</dbReference>
<dbReference type="GO" id="GO:0032259">
    <property type="term" value="P:methylation"/>
    <property type="evidence" value="ECO:0007669"/>
    <property type="project" value="UniProtKB-KW"/>
</dbReference>
<evidence type="ECO:0000256" key="7">
    <source>
        <dbReference type="RuleBase" id="RU000417"/>
    </source>
</evidence>
<keyword evidence="3 5" id="KW-0949">S-adenosyl-L-methionine</keyword>
<dbReference type="GO" id="GO:0009307">
    <property type="term" value="P:DNA restriction-modification system"/>
    <property type="evidence" value="ECO:0007669"/>
    <property type="project" value="UniProtKB-KW"/>
</dbReference>
<keyword evidence="1 5" id="KW-0489">Methyltransferase</keyword>
<proteinExistence type="inferred from homology"/>
<evidence type="ECO:0000256" key="5">
    <source>
        <dbReference type="PROSITE-ProRule" id="PRU01016"/>
    </source>
</evidence>
<evidence type="ECO:0000313" key="10">
    <source>
        <dbReference type="Proteomes" id="UP000824265"/>
    </source>
</evidence>
<protein>
    <recommendedName>
        <fullName evidence="7">Cytosine-specific methyltransferase</fullName>
        <ecNumber evidence="7">2.1.1.37</ecNumber>
    </recommendedName>
</protein>
<dbReference type="InterPro" id="IPR018117">
    <property type="entry name" value="C5_DNA_meth_AS"/>
</dbReference>
<dbReference type="PANTHER" id="PTHR46098">
    <property type="entry name" value="TRNA (CYTOSINE(38)-C(5))-METHYLTRANSFERASE"/>
    <property type="match status" value="1"/>
</dbReference>
<evidence type="ECO:0000256" key="1">
    <source>
        <dbReference type="ARBA" id="ARBA00022603"/>
    </source>
</evidence>
<dbReference type="EC" id="2.1.1.37" evidence="7"/>
<organism evidence="9 10">
    <name type="scientific">Candidatus Acetatifactor stercoripullorum</name>
    <dbReference type="NCBI Taxonomy" id="2838414"/>
    <lineage>
        <taxon>Bacteria</taxon>
        <taxon>Bacillati</taxon>
        <taxon>Bacillota</taxon>
        <taxon>Clostridia</taxon>
        <taxon>Lachnospirales</taxon>
        <taxon>Lachnospiraceae</taxon>
        <taxon>Acetatifactor</taxon>
    </lineage>
</organism>
<evidence type="ECO:0000313" key="9">
    <source>
        <dbReference type="EMBL" id="HIW82687.1"/>
    </source>
</evidence>
<evidence type="ECO:0000256" key="8">
    <source>
        <dbReference type="SAM" id="MobiDB-lite"/>
    </source>
</evidence>
<dbReference type="Gene3D" id="3.40.50.150">
    <property type="entry name" value="Vaccinia Virus protein VP39"/>
    <property type="match status" value="1"/>
</dbReference>
<gene>
    <name evidence="9" type="primary">dcm</name>
    <name evidence="9" type="ORF">H9742_14395</name>
</gene>
<dbReference type="EMBL" id="DXGH01000073">
    <property type="protein sequence ID" value="HIW82687.1"/>
    <property type="molecule type" value="Genomic_DNA"/>
</dbReference>
<comment type="catalytic activity">
    <reaction evidence="7">
        <text>a 2'-deoxycytidine in DNA + S-adenosyl-L-methionine = a 5-methyl-2'-deoxycytidine in DNA + S-adenosyl-L-homocysteine + H(+)</text>
        <dbReference type="Rhea" id="RHEA:13681"/>
        <dbReference type="Rhea" id="RHEA-COMP:11369"/>
        <dbReference type="Rhea" id="RHEA-COMP:11370"/>
        <dbReference type="ChEBI" id="CHEBI:15378"/>
        <dbReference type="ChEBI" id="CHEBI:57856"/>
        <dbReference type="ChEBI" id="CHEBI:59789"/>
        <dbReference type="ChEBI" id="CHEBI:85452"/>
        <dbReference type="ChEBI" id="CHEBI:85454"/>
        <dbReference type="EC" id="2.1.1.37"/>
    </reaction>
</comment>
<keyword evidence="4" id="KW-0680">Restriction system</keyword>
<evidence type="ECO:0000256" key="6">
    <source>
        <dbReference type="RuleBase" id="RU000416"/>
    </source>
</evidence>
<dbReference type="InterPro" id="IPR001525">
    <property type="entry name" value="C5_MeTfrase"/>
</dbReference>
<dbReference type="PANTHER" id="PTHR46098:SF1">
    <property type="entry name" value="TRNA (CYTOSINE(38)-C(5))-METHYLTRANSFERASE"/>
    <property type="match status" value="1"/>
</dbReference>
<sequence length="420" mass="46178">MRELTHLSLFSGIGGLDLAAEWAGFKTTGQCEWGDYQTKVLEKHWPDVPRWKDIRTLTKESFYEKTGRRTADIISGGFPCQPFSTAGKRRGKEDDRYLWPEMVRVIKELRPAWVVGENVAGIVRMALPDILSELEACGYRTRTFLVPACAVGARHRRYRVAIVGYSEHNGLSSAAVAGSSQTAGGGQQEREEAAGESTGTGKPGNSKVVGRTKNLENTGCIGFSKQRDVCEQPGRAESERTGETVAHTEIQPAGRLPVGEKQENPGFGSSCKNVQHPYSTGCQEQHAAAEPDKKGFTGWGCNAGNVCNAAGQGLPDRAGKPLAGQEKEQKPERPERGQPESLLGGMADGIPGGLDGDLDFYLHHYWDMEPDIPRLASGISHRRGRLEGLGNAVVPQQFYLFFRYIWEIESRIWNGELRFD</sequence>
<feature type="region of interest" description="Disordered" evidence="8">
    <location>
        <begin position="312"/>
        <end position="344"/>
    </location>
</feature>
<evidence type="ECO:0000256" key="4">
    <source>
        <dbReference type="ARBA" id="ARBA00022747"/>
    </source>
</evidence>
<dbReference type="PROSITE" id="PS51679">
    <property type="entry name" value="SAM_MT_C5"/>
    <property type="match status" value="1"/>
</dbReference>
<evidence type="ECO:0000256" key="3">
    <source>
        <dbReference type="ARBA" id="ARBA00022691"/>
    </source>
</evidence>
<dbReference type="AlphaFoldDB" id="A0A9D1R9S3"/>
<comment type="caution">
    <text evidence="9">The sequence shown here is derived from an EMBL/GenBank/DDBJ whole genome shotgun (WGS) entry which is preliminary data.</text>
</comment>
<feature type="region of interest" description="Disordered" evidence="8">
    <location>
        <begin position="176"/>
        <end position="211"/>
    </location>
</feature>
<dbReference type="Pfam" id="PF00145">
    <property type="entry name" value="DNA_methylase"/>
    <property type="match status" value="1"/>
</dbReference>
<keyword evidence="2 5" id="KW-0808">Transferase</keyword>
<name>A0A9D1R9S3_9FIRM</name>
<feature type="compositionally biased region" description="Basic and acidic residues" evidence="8">
    <location>
        <begin position="325"/>
        <end position="338"/>
    </location>
</feature>
<evidence type="ECO:0000256" key="2">
    <source>
        <dbReference type="ARBA" id="ARBA00022679"/>
    </source>
</evidence>
<accession>A0A9D1R9S3</accession>
<reference evidence="9" key="1">
    <citation type="journal article" date="2021" name="PeerJ">
        <title>Extensive microbial diversity within the chicken gut microbiome revealed by metagenomics and culture.</title>
        <authorList>
            <person name="Gilroy R."/>
            <person name="Ravi A."/>
            <person name="Getino M."/>
            <person name="Pursley I."/>
            <person name="Horton D.L."/>
            <person name="Alikhan N.F."/>
            <person name="Baker D."/>
            <person name="Gharbi K."/>
            <person name="Hall N."/>
            <person name="Watson M."/>
            <person name="Adriaenssens E.M."/>
            <person name="Foster-Nyarko E."/>
            <person name="Jarju S."/>
            <person name="Secka A."/>
            <person name="Antonio M."/>
            <person name="Oren A."/>
            <person name="Chaudhuri R.R."/>
            <person name="La Ragione R."/>
            <person name="Hildebrand F."/>
            <person name="Pallen M.J."/>
        </authorList>
    </citation>
    <scope>NUCLEOTIDE SEQUENCE</scope>
    <source>
        <strain evidence="9">CHK195-6426</strain>
    </source>
</reference>
<dbReference type="NCBIfam" id="TIGR00675">
    <property type="entry name" value="dcm"/>
    <property type="match status" value="1"/>
</dbReference>
<dbReference type="PRINTS" id="PR00105">
    <property type="entry name" value="C5METTRFRASE"/>
</dbReference>